<dbReference type="PATRIC" id="fig|931089.4.peg.1220"/>
<dbReference type="SUPFAM" id="SSF52540">
    <property type="entry name" value="P-loop containing nucleoside triphosphate hydrolases"/>
    <property type="match status" value="1"/>
</dbReference>
<protein>
    <recommendedName>
        <fullName evidence="1">Orc1-like AAA ATPase domain-containing protein</fullName>
    </recommendedName>
</protein>
<reference evidence="2 3" key="1">
    <citation type="submission" date="2014-08" db="EMBL/GenBank/DDBJ databases">
        <title>Complete genome sequence of Corynebacterium deserti GIMN1.010 (=DSM 45689), isolated from desert sand in western China.</title>
        <authorList>
            <person name="Ruckert C."/>
            <person name="Albersmeier A."/>
            <person name="Kalinowski J."/>
        </authorList>
    </citation>
    <scope>NUCLEOTIDE SEQUENCE [LARGE SCALE GENOMIC DNA]</scope>
    <source>
        <strain evidence="2 3">GIMN1.010</strain>
    </source>
</reference>
<name>A0A0M5IP64_9CORY</name>
<dbReference type="EMBL" id="CP009220">
    <property type="protein sequence ID" value="ALC05631.1"/>
    <property type="molecule type" value="Genomic_DNA"/>
</dbReference>
<dbReference type="Pfam" id="PF13191">
    <property type="entry name" value="AAA_16"/>
    <property type="match status" value="1"/>
</dbReference>
<evidence type="ECO:0000313" key="2">
    <source>
        <dbReference type="EMBL" id="ALC05631.1"/>
    </source>
</evidence>
<dbReference type="OrthoDB" id="2020141at2"/>
<dbReference type="InterPro" id="IPR027417">
    <property type="entry name" value="P-loop_NTPase"/>
</dbReference>
<dbReference type="PANTHER" id="PTHR34301">
    <property type="entry name" value="DNA-BINDING PROTEIN-RELATED"/>
    <property type="match status" value="1"/>
</dbReference>
<dbReference type="InterPro" id="IPR041664">
    <property type="entry name" value="AAA_16"/>
</dbReference>
<dbReference type="AlphaFoldDB" id="A0A0M5IP64"/>
<dbReference type="STRING" id="931089.CDES_06005"/>
<keyword evidence="3" id="KW-1185">Reference proteome</keyword>
<accession>A0A0M5IP64</accession>
<sequence length="387" mass="42121">MATQPARNPFRPTFGVSPTILAGRDSLLHSFRLGLAEGPGSPFRALLISGSRGMGKTVLLNEFEDAAAGQGWITLRAYPDDSMVRTLVDSAIPEALQSLDGPQSKRMLSSVAIPGIATVTAIADPSKKDPIPTLVSRLRELATKLRNNGTGILITLDELQSADVSQLHILATAVQDLLRDDFDIALVAAGLPEGIDRLLQHEGTTFIRRAERITLTPVSITDSVQMFTDTTAEGGKQMDPEAAKIAAHISVGYPYLMQLTGSLAWAQSALDNTDTITTTQVNHVRDEVIRRMGMQVHEPSLHQVPDGELTILYAMAQLSEQGSAMQDPMVSTGDIAQLMNVKPNALSMQRKQLLTRGLVEVPKYGYLSFTLPYMREHLLNNPQHRPI</sequence>
<feature type="domain" description="Orc1-like AAA ATPase" evidence="1">
    <location>
        <begin position="21"/>
        <end position="176"/>
    </location>
</feature>
<proteinExistence type="predicted"/>
<organism evidence="2 3">
    <name type="scientific">Corynebacterium deserti GIMN1.010</name>
    <dbReference type="NCBI Taxonomy" id="931089"/>
    <lineage>
        <taxon>Bacteria</taxon>
        <taxon>Bacillati</taxon>
        <taxon>Actinomycetota</taxon>
        <taxon>Actinomycetes</taxon>
        <taxon>Mycobacteriales</taxon>
        <taxon>Corynebacteriaceae</taxon>
        <taxon>Corynebacterium</taxon>
    </lineage>
</organism>
<evidence type="ECO:0000313" key="3">
    <source>
        <dbReference type="Proteomes" id="UP000068067"/>
    </source>
</evidence>
<dbReference type="RefSeq" id="WP_053544678.1">
    <property type="nucleotide sequence ID" value="NZ_CP009220.1"/>
</dbReference>
<dbReference type="PANTHER" id="PTHR34301:SF8">
    <property type="entry name" value="ATPASE DOMAIN-CONTAINING PROTEIN"/>
    <property type="match status" value="1"/>
</dbReference>
<evidence type="ECO:0000259" key="1">
    <source>
        <dbReference type="Pfam" id="PF13191"/>
    </source>
</evidence>
<dbReference type="KEGG" id="cdx:CDES_06005"/>
<dbReference type="Gene3D" id="3.40.50.300">
    <property type="entry name" value="P-loop containing nucleotide triphosphate hydrolases"/>
    <property type="match status" value="1"/>
</dbReference>
<dbReference type="Proteomes" id="UP000068067">
    <property type="component" value="Chromosome"/>
</dbReference>
<gene>
    <name evidence="2" type="ORF">CDES_06005</name>
</gene>